<keyword evidence="5" id="KW-0862">Zinc</keyword>
<dbReference type="Pfam" id="PF01751">
    <property type="entry name" value="Toprim"/>
    <property type="match status" value="1"/>
</dbReference>
<dbReference type="Gene3D" id="3.40.50.140">
    <property type="match status" value="1"/>
</dbReference>
<dbReference type="EC" id="5.6.2.1" evidence="10"/>
<feature type="site" description="Interaction with DNA" evidence="10">
    <location>
        <position position="300"/>
    </location>
</feature>
<dbReference type="Gene3D" id="1.10.290.10">
    <property type="entry name" value="Topoisomerase I, domain 4"/>
    <property type="match status" value="1"/>
</dbReference>
<comment type="caution">
    <text evidence="13">The sequence shown here is derived from an EMBL/GenBank/DDBJ whole genome shotgun (WGS) entry which is preliminary data.</text>
</comment>
<dbReference type="HAMAP" id="MF_00952">
    <property type="entry name" value="Topoisom_1_prok"/>
    <property type="match status" value="1"/>
</dbReference>
<keyword evidence="14" id="KW-1185">Reference proteome</keyword>
<evidence type="ECO:0000256" key="6">
    <source>
        <dbReference type="ARBA" id="ARBA00022842"/>
    </source>
</evidence>
<dbReference type="Proteomes" id="UP000054709">
    <property type="component" value="Unassembled WGS sequence"/>
</dbReference>
<comment type="similarity">
    <text evidence="2 10">Belongs to the type IA topoisomerase family.</text>
</comment>
<dbReference type="NCBIfam" id="TIGR01051">
    <property type="entry name" value="topA_bact"/>
    <property type="match status" value="1"/>
</dbReference>
<keyword evidence="3" id="KW-0479">Metal-binding</keyword>
<comment type="function">
    <text evidence="10">Releases the supercoiling and torsional tension of DNA, which is introduced during the DNA replication and transcription, by transiently cleaving and rejoining one strand of the DNA duplex. Introduces a single-strand break via transesterification at a target site in duplex DNA. The scissile phosphodiester is attacked by the catalytic tyrosine of the enzyme, resulting in the formation of a DNA-(5'-phosphotyrosyl)-enzyme intermediate and the expulsion of a 3'-OH DNA strand. The free DNA strand then undergoes passage around the unbroken strand, thus removing DNA supercoils. Finally, in the religation step, the DNA 3'-OH attacks the covalent intermediate to expel the active-site tyrosine and restore the DNA phosphodiester backbone.</text>
</comment>
<dbReference type="InterPro" id="IPR028612">
    <property type="entry name" value="Topoisom_1_IA"/>
</dbReference>
<dbReference type="SMART" id="SM00436">
    <property type="entry name" value="TOP1Bc"/>
    <property type="match status" value="1"/>
</dbReference>
<feature type="domain" description="Toprim" evidence="11">
    <location>
        <begin position="3"/>
        <end position="113"/>
    </location>
</feature>
<evidence type="ECO:0000256" key="2">
    <source>
        <dbReference type="ARBA" id="ARBA00009446"/>
    </source>
</evidence>
<name>A0A0W1B1V7_9BACL</name>
<dbReference type="InterPro" id="IPR003602">
    <property type="entry name" value="Topo_IA_DNA-bd_dom"/>
</dbReference>
<dbReference type="GO" id="GO:0005694">
    <property type="term" value="C:chromosome"/>
    <property type="evidence" value="ECO:0007669"/>
    <property type="project" value="InterPro"/>
</dbReference>
<feature type="region of interest" description="Interaction with DNA" evidence="10">
    <location>
        <begin position="163"/>
        <end position="168"/>
    </location>
</feature>
<feature type="active site" description="O-(5'-phospho-DNA)-tyrosine intermediate" evidence="10">
    <location>
        <position position="298"/>
    </location>
</feature>
<evidence type="ECO:0000256" key="7">
    <source>
        <dbReference type="ARBA" id="ARBA00023029"/>
    </source>
</evidence>
<evidence type="ECO:0000256" key="9">
    <source>
        <dbReference type="ARBA" id="ARBA00023235"/>
    </source>
</evidence>
<dbReference type="InterPro" id="IPR013498">
    <property type="entry name" value="Topo_IA_Znf"/>
</dbReference>
<feature type="site" description="Interaction with DNA" evidence="10">
    <location>
        <position position="140"/>
    </location>
</feature>
<feature type="domain" description="Topo IA-type catalytic" evidence="12">
    <location>
        <begin position="129"/>
        <end position="560"/>
    </location>
</feature>
<dbReference type="InterPro" id="IPR013497">
    <property type="entry name" value="Topo_IA_cen"/>
</dbReference>
<dbReference type="InterPro" id="IPR013825">
    <property type="entry name" value="Topo_IA_cen_sub2"/>
</dbReference>
<comment type="subunit">
    <text evidence="10">Monomer.</text>
</comment>
<dbReference type="SUPFAM" id="SSF57783">
    <property type="entry name" value="Zinc beta-ribbon"/>
    <property type="match status" value="1"/>
</dbReference>
<evidence type="ECO:0000256" key="8">
    <source>
        <dbReference type="ARBA" id="ARBA00023125"/>
    </source>
</evidence>
<dbReference type="InterPro" id="IPR034149">
    <property type="entry name" value="TOPRIM_TopoI"/>
</dbReference>
<dbReference type="InterPro" id="IPR013826">
    <property type="entry name" value="Topo_IA_cen_sub3"/>
</dbReference>
<dbReference type="EMBL" id="LCZJ02000018">
    <property type="protein sequence ID" value="KTD87541.1"/>
    <property type="molecule type" value="Genomic_DNA"/>
</dbReference>
<dbReference type="PANTHER" id="PTHR42785:SF1">
    <property type="entry name" value="DNA TOPOISOMERASE"/>
    <property type="match status" value="1"/>
</dbReference>
<dbReference type="Gene3D" id="3.30.65.10">
    <property type="entry name" value="Bacterial Topoisomerase I, domain 1"/>
    <property type="match status" value="2"/>
</dbReference>
<evidence type="ECO:0000259" key="12">
    <source>
        <dbReference type="PROSITE" id="PS52039"/>
    </source>
</evidence>
<evidence type="ECO:0000256" key="5">
    <source>
        <dbReference type="ARBA" id="ARBA00022833"/>
    </source>
</evidence>
<evidence type="ECO:0000256" key="3">
    <source>
        <dbReference type="ARBA" id="ARBA00022723"/>
    </source>
</evidence>
<keyword evidence="6" id="KW-0460">Magnesium</keyword>
<comment type="catalytic activity">
    <reaction evidence="1 10">
        <text>ATP-independent breakage of single-stranded DNA, followed by passage and rejoining.</text>
        <dbReference type="EC" id="5.6.2.1"/>
    </reaction>
</comment>
<dbReference type="InterPro" id="IPR013824">
    <property type="entry name" value="Topo_IA_cen_sub1"/>
</dbReference>
<dbReference type="AlphaFoldDB" id="A0A0W1B1V7"/>
<feature type="site" description="Interaction with DNA" evidence="10">
    <location>
        <position position="491"/>
    </location>
</feature>
<dbReference type="InterPro" id="IPR023406">
    <property type="entry name" value="Topo_IA_AS"/>
</dbReference>
<evidence type="ECO:0000259" key="11">
    <source>
        <dbReference type="PROSITE" id="PS50880"/>
    </source>
</evidence>
<dbReference type="PROSITE" id="PS52039">
    <property type="entry name" value="TOPO_IA_2"/>
    <property type="match status" value="1"/>
</dbReference>
<feature type="site" description="Interaction with DNA" evidence="10">
    <location>
        <position position="148"/>
    </location>
</feature>
<feature type="site" description="Interaction with DNA" evidence="10">
    <location>
        <position position="33"/>
    </location>
</feature>
<dbReference type="GO" id="GO:0006265">
    <property type="term" value="P:DNA topological change"/>
    <property type="evidence" value="ECO:0007669"/>
    <property type="project" value="UniProtKB-UniRule"/>
</dbReference>
<dbReference type="RefSeq" id="WP_060623051.1">
    <property type="nucleotide sequence ID" value="NZ_LCZJ02000018.1"/>
</dbReference>
<proteinExistence type="inferred from homology"/>
<dbReference type="SMART" id="SM00437">
    <property type="entry name" value="TOP1Ac"/>
    <property type="match status" value="1"/>
</dbReference>
<organism evidence="13 14">
    <name type="scientific">Paenibacillus etheri</name>
    <dbReference type="NCBI Taxonomy" id="1306852"/>
    <lineage>
        <taxon>Bacteria</taxon>
        <taxon>Bacillati</taxon>
        <taxon>Bacillota</taxon>
        <taxon>Bacilli</taxon>
        <taxon>Bacillales</taxon>
        <taxon>Paenibacillaceae</taxon>
        <taxon>Paenibacillus</taxon>
    </lineage>
</organism>
<evidence type="ECO:0000256" key="1">
    <source>
        <dbReference type="ARBA" id="ARBA00000213"/>
    </source>
</evidence>
<dbReference type="CDD" id="cd03363">
    <property type="entry name" value="TOPRIM_TopoIA_TopoI"/>
    <property type="match status" value="1"/>
</dbReference>
<protein>
    <recommendedName>
        <fullName evidence="10">DNA topoisomerase 1</fullName>
        <ecNumber evidence="10">5.6.2.1</ecNumber>
    </recommendedName>
    <alternativeName>
        <fullName evidence="10">DNA topoisomerase I</fullName>
    </alternativeName>
</protein>
<dbReference type="Gene3D" id="1.10.460.10">
    <property type="entry name" value="Topoisomerase I, domain 2"/>
    <property type="match status" value="1"/>
</dbReference>
<dbReference type="PANTHER" id="PTHR42785">
    <property type="entry name" value="DNA TOPOISOMERASE, TYPE IA, CORE"/>
    <property type="match status" value="1"/>
</dbReference>
<accession>A0A0W1B1V7</accession>
<dbReference type="SUPFAM" id="SSF56712">
    <property type="entry name" value="Prokaryotic type I DNA topoisomerase"/>
    <property type="match status" value="1"/>
</dbReference>
<feature type="site" description="Interaction with DNA" evidence="10">
    <location>
        <position position="143"/>
    </location>
</feature>
<dbReference type="InterPro" id="IPR003601">
    <property type="entry name" value="Topo_IA_2"/>
</dbReference>
<evidence type="ECO:0000256" key="10">
    <source>
        <dbReference type="HAMAP-Rule" id="MF_00952"/>
    </source>
</evidence>
<dbReference type="GO" id="GO:0003677">
    <property type="term" value="F:DNA binding"/>
    <property type="evidence" value="ECO:0007669"/>
    <property type="project" value="UniProtKB-KW"/>
</dbReference>
<reference evidence="13 14" key="1">
    <citation type="journal article" date="2015" name="Int. Biodeterior. Biodegradation">
        <title>Physiological and genetic screening methods for the isolation of methyl tert-butyl ether-degrading bacteria for bioremediation purposes.</title>
        <authorList>
            <person name="Guisado I.M."/>
            <person name="Purswani J."/>
            <person name="Gonzalez Lopez J."/>
            <person name="Pozo C."/>
        </authorList>
    </citation>
    <scope>NUCLEOTIDE SEQUENCE [LARGE SCALE GENOMIC DNA]</scope>
    <source>
        <strain evidence="13 14">SH7</strain>
    </source>
</reference>
<dbReference type="GO" id="GO:0008270">
    <property type="term" value="F:zinc ion binding"/>
    <property type="evidence" value="ECO:0007669"/>
    <property type="project" value="UniProtKB-KW"/>
</dbReference>
<dbReference type="PRINTS" id="PR00417">
    <property type="entry name" value="PRTPISMRASEI"/>
</dbReference>
<dbReference type="Pfam" id="PF01131">
    <property type="entry name" value="Topoisom_bac"/>
    <property type="match status" value="1"/>
</dbReference>
<dbReference type="Gene3D" id="2.70.20.10">
    <property type="entry name" value="Topoisomerase I, domain 3"/>
    <property type="match status" value="1"/>
</dbReference>
<keyword evidence="9 10" id="KW-0413">Isomerase</keyword>
<dbReference type="Pfam" id="PF01396">
    <property type="entry name" value="Zn_ribbon_Top1"/>
    <property type="match status" value="3"/>
</dbReference>
<keyword evidence="4" id="KW-0863">Zinc-finger</keyword>
<keyword evidence="7 10" id="KW-0799">Topoisomerase</keyword>
<dbReference type="InterPro" id="IPR005733">
    <property type="entry name" value="TopoI_bac-type"/>
</dbReference>
<evidence type="ECO:0000313" key="13">
    <source>
        <dbReference type="EMBL" id="KTD87541.1"/>
    </source>
</evidence>
<dbReference type="PROSITE" id="PS50880">
    <property type="entry name" value="TOPRIM"/>
    <property type="match status" value="1"/>
</dbReference>
<dbReference type="OrthoDB" id="9804262at2"/>
<dbReference type="SMART" id="SM00493">
    <property type="entry name" value="TOPRIM"/>
    <property type="match status" value="1"/>
</dbReference>
<dbReference type="GO" id="GO:0003917">
    <property type="term" value="F:DNA topoisomerase type I (single strand cut, ATP-independent) activity"/>
    <property type="evidence" value="ECO:0007669"/>
    <property type="project" value="UniProtKB-UniRule"/>
</dbReference>
<dbReference type="PROSITE" id="PS00396">
    <property type="entry name" value="TOPO_IA_1"/>
    <property type="match status" value="1"/>
</dbReference>
<dbReference type="InterPro" id="IPR000380">
    <property type="entry name" value="Topo_IA"/>
</dbReference>
<dbReference type="CDD" id="cd00186">
    <property type="entry name" value="TOP1Ac"/>
    <property type="match status" value="1"/>
</dbReference>
<keyword evidence="8 10" id="KW-0238">DNA-binding</keyword>
<dbReference type="InterPro" id="IPR023405">
    <property type="entry name" value="Topo_IA_core_domain"/>
</dbReference>
<sequence length="699" mass="78797">MADALVIVESPAKAKTIGKYLGSKYIVKASMGHIRDLPKSQIGVEVENDFNPKYITIRGKGSILKELKDASKKVKKVYLAADPDREGEAIAWHLAHALDLDNTQECRVVFNEITKQAVKDAFKTPRKINMDLVNAQQARRILDRLVGYKISPLLWKKVKKGLSAGRVQSVAVKIIMDRENEISAFVPTEYWSITAKLGIRDSVFEAKFHKLNGVKKELNQESDVQEVLEAIKNAAFKVSNVKEKERQRHPSAPFTTSSLQQEAARKLGFRAAKTMSVAQQLYEGVELGKEGTVGLITYMRTDSTRLSVTAQDEAKELITAKYGEKFLPEAPRQYSKKAAGAQEAHEAIRPTSALREPEMVKEFLSRDQFRLYKLVWERFVSSQMASALLDTLSVDIEAGTATFRAVGSKVSFPGFMKVYVEGNDDGTTDEDKYLPPLQAGDALNKQEIEPKQHFTQPPPRYTEARLVKTLEELGIGRPSTYAPTLETIQKRGYVAIEEKKFMPTELGELVIEQMEQFFPEILNVEFTANMEGDLDHVEEGSEDWVKVLAEFYESFEKRLVFAEEEMKEIEIEDEVSDEICEKCGKPLVYKLGRFGKFLACSGFPDCRNTKPIIKDIGVTCPKCHEGKVVERRSKKGRVFYGCDQYPGCDFVSWDRPSTKPCPSCGAWMIEKRNKQGTKLQCTSCDHTEAVLDNEEELAE</sequence>
<gene>
    <name evidence="10" type="primary">topA</name>
    <name evidence="13" type="ORF">UQ64_12100</name>
</gene>
<feature type="site" description="Interaction with DNA" evidence="10">
    <location>
        <position position="155"/>
    </location>
</feature>
<evidence type="ECO:0000256" key="4">
    <source>
        <dbReference type="ARBA" id="ARBA00022771"/>
    </source>
</evidence>
<evidence type="ECO:0000313" key="14">
    <source>
        <dbReference type="Proteomes" id="UP000054709"/>
    </source>
</evidence>
<feature type="site" description="Interaction with DNA" evidence="10">
    <location>
        <position position="139"/>
    </location>
</feature>
<dbReference type="InterPro" id="IPR006171">
    <property type="entry name" value="TOPRIM_dom"/>
</dbReference>